<feature type="transmembrane region" description="Helical" evidence="2">
    <location>
        <begin position="88"/>
        <end position="107"/>
    </location>
</feature>
<gene>
    <name evidence="3" type="ORF">SAPINGB_P004133</name>
</gene>
<feature type="compositionally biased region" description="Acidic residues" evidence="1">
    <location>
        <begin position="341"/>
        <end position="357"/>
    </location>
</feature>
<keyword evidence="2" id="KW-0812">Transmembrane</keyword>
<keyword evidence="2" id="KW-0472">Membrane</keyword>
<feature type="compositionally biased region" description="Polar residues" evidence="1">
    <location>
        <begin position="322"/>
        <end position="337"/>
    </location>
</feature>
<keyword evidence="4" id="KW-1185">Reference proteome</keyword>
<organism evidence="3 4">
    <name type="scientific">Magnusiomyces paraingens</name>
    <dbReference type="NCBI Taxonomy" id="2606893"/>
    <lineage>
        <taxon>Eukaryota</taxon>
        <taxon>Fungi</taxon>
        <taxon>Dikarya</taxon>
        <taxon>Ascomycota</taxon>
        <taxon>Saccharomycotina</taxon>
        <taxon>Dipodascomycetes</taxon>
        <taxon>Dipodascales</taxon>
        <taxon>Dipodascaceae</taxon>
        <taxon>Magnusiomyces</taxon>
    </lineage>
</organism>
<sequence length="357" mass="40433">MSIALAIRNSLVIAATPKLSMLAGRLSFISGTIDSSSCSVHCYPSTTSGLKFRRRHHRTFYYPSSRLLHFSNPKLQTLYLAFYGAMPYFRVIATAACALCFAEMYGVLDPFKFLLMMDFVFLWSLLNTLRVADRLFFEEVMAPLLNMLVRDIPYKKEDDEKEEEKKEKEKEKKKFDSEKTDNYDDNKTEDTEDTEDDIHSETSTVVEDCPITATKGLIPFFDFTIVTLTILMAVLCYAGTTYLTLSYIQYHALCSVNVVLPSELVRLIVGNQICVLAVRCLFGKFAPWRSDRKETSTNECTCTPAVISDMVSKLLLKDLQPESVSVDTQPKSRSVSLDTLVESDSDSDFSEYISAEE</sequence>
<name>A0A5E8BSX3_9ASCO</name>
<reference evidence="3 4" key="1">
    <citation type="submission" date="2019-09" db="EMBL/GenBank/DDBJ databases">
        <authorList>
            <person name="Brejova B."/>
        </authorList>
    </citation>
    <scope>NUCLEOTIDE SEQUENCE [LARGE SCALE GENOMIC DNA]</scope>
</reference>
<feature type="compositionally biased region" description="Basic and acidic residues" evidence="1">
    <location>
        <begin position="158"/>
        <end position="189"/>
    </location>
</feature>
<dbReference type="Proteomes" id="UP000398389">
    <property type="component" value="Unassembled WGS sequence"/>
</dbReference>
<accession>A0A5E8BSX3</accession>
<dbReference type="EMBL" id="CABVLU010000003">
    <property type="protein sequence ID" value="VVT54553.1"/>
    <property type="molecule type" value="Genomic_DNA"/>
</dbReference>
<proteinExistence type="predicted"/>
<evidence type="ECO:0000313" key="4">
    <source>
        <dbReference type="Proteomes" id="UP000398389"/>
    </source>
</evidence>
<evidence type="ECO:0000256" key="2">
    <source>
        <dbReference type="SAM" id="Phobius"/>
    </source>
</evidence>
<feature type="region of interest" description="Disordered" evidence="1">
    <location>
        <begin position="158"/>
        <end position="201"/>
    </location>
</feature>
<feature type="region of interest" description="Disordered" evidence="1">
    <location>
        <begin position="321"/>
        <end position="357"/>
    </location>
</feature>
<dbReference type="GeneID" id="43582948"/>
<keyword evidence="2" id="KW-1133">Transmembrane helix</keyword>
<evidence type="ECO:0000313" key="3">
    <source>
        <dbReference type="EMBL" id="VVT54553.1"/>
    </source>
</evidence>
<evidence type="ECO:0000256" key="1">
    <source>
        <dbReference type="SAM" id="MobiDB-lite"/>
    </source>
</evidence>
<dbReference type="AlphaFoldDB" id="A0A5E8BSX3"/>
<dbReference type="RefSeq" id="XP_031854739.1">
    <property type="nucleotide sequence ID" value="XM_031998848.1"/>
</dbReference>
<protein>
    <submittedName>
        <fullName evidence="3">Uncharacterized protein</fullName>
    </submittedName>
</protein>
<feature type="transmembrane region" description="Helical" evidence="2">
    <location>
        <begin position="220"/>
        <end position="244"/>
    </location>
</feature>